<organism evidence="5 6">
    <name type="scientific">Culicoidibacter larvae</name>
    <dbReference type="NCBI Taxonomy" id="2579976"/>
    <lineage>
        <taxon>Bacteria</taxon>
        <taxon>Bacillati</taxon>
        <taxon>Bacillota</taxon>
        <taxon>Culicoidibacteria</taxon>
        <taxon>Culicoidibacterales</taxon>
        <taxon>Culicoidibacteraceae</taxon>
        <taxon>Culicoidibacter</taxon>
    </lineage>
</organism>
<dbReference type="InParanoid" id="A0A5R8QC90"/>
<dbReference type="PIRSF" id="PIRSF028345">
    <property type="entry name" value="UCP028345"/>
    <property type="match status" value="1"/>
</dbReference>
<dbReference type="Gene3D" id="2.40.380.10">
    <property type="entry name" value="FomD-like"/>
    <property type="match status" value="1"/>
</dbReference>
<dbReference type="EMBL" id="VBWP01000005">
    <property type="protein sequence ID" value="TLG73964.1"/>
    <property type="molecule type" value="Genomic_DNA"/>
</dbReference>
<reference evidence="5 6" key="1">
    <citation type="submission" date="2019-05" db="EMBL/GenBank/DDBJ databases">
        <title>Culicoidintestinum kansasii gen. nov., sp. nov. from the gastrointestinal tract of the biting midge, Culicoides sonorensis.</title>
        <authorList>
            <person name="Neupane S."/>
            <person name="Ghosh A."/>
            <person name="Gunther S."/>
            <person name="Martin K."/>
            <person name="Zurek L."/>
        </authorList>
    </citation>
    <scope>NUCLEOTIDE SEQUENCE [LARGE SCALE GENOMIC DNA]</scope>
    <source>
        <strain evidence="5 6">CS-1</strain>
    </source>
</reference>
<evidence type="ECO:0000256" key="3">
    <source>
        <dbReference type="ARBA" id="ARBA00022842"/>
    </source>
</evidence>
<dbReference type="GO" id="GO:0046872">
    <property type="term" value="F:metal ion binding"/>
    <property type="evidence" value="ECO:0007669"/>
    <property type="project" value="UniProtKB-KW"/>
</dbReference>
<dbReference type="PANTHER" id="PTHR39159">
    <property type="match status" value="1"/>
</dbReference>
<dbReference type="InterPro" id="IPR050212">
    <property type="entry name" value="Ntdp-like"/>
</dbReference>
<dbReference type="Proteomes" id="UP000306912">
    <property type="component" value="Unassembled WGS sequence"/>
</dbReference>
<dbReference type="NCBIfam" id="NF010183">
    <property type="entry name" value="PRK13662.1"/>
    <property type="match status" value="1"/>
</dbReference>
<feature type="domain" description="DUF402" evidence="4">
    <location>
        <begin position="19"/>
        <end position="156"/>
    </location>
</feature>
<dbReference type="OrthoDB" id="1645325at2"/>
<dbReference type="GO" id="GO:0016787">
    <property type="term" value="F:hydrolase activity"/>
    <property type="evidence" value="ECO:0007669"/>
    <property type="project" value="UniProtKB-KW"/>
</dbReference>
<evidence type="ECO:0000256" key="2">
    <source>
        <dbReference type="ARBA" id="ARBA00022801"/>
    </source>
</evidence>
<comment type="caution">
    <text evidence="5">The sequence shown here is derived from an EMBL/GenBank/DDBJ whole genome shotgun (WGS) entry which is preliminary data.</text>
</comment>
<dbReference type="Pfam" id="PF04167">
    <property type="entry name" value="DUF402"/>
    <property type="match status" value="1"/>
</dbReference>
<keyword evidence="6" id="KW-1185">Reference proteome</keyword>
<dbReference type="PANTHER" id="PTHR39159:SF1">
    <property type="entry name" value="UPF0374 PROTEIN YGAC"/>
    <property type="match status" value="1"/>
</dbReference>
<dbReference type="InterPro" id="IPR035930">
    <property type="entry name" value="FomD-like_sf"/>
</dbReference>
<name>A0A5R8QC90_9FIRM</name>
<dbReference type="InterPro" id="IPR007295">
    <property type="entry name" value="DUF402"/>
</dbReference>
<dbReference type="SUPFAM" id="SSF159234">
    <property type="entry name" value="FomD-like"/>
    <property type="match status" value="1"/>
</dbReference>
<keyword evidence="2" id="KW-0378">Hydrolase</keyword>
<evidence type="ECO:0000256" key="1">
    <source>
        <dbReference type="ARBA" id="ARBA00022723"/>
    </source>
</evidence>
<evidence type="ECO:0000259" key="4">
    <source>
        <dbReference type="Pfam" id="PF04167"/>
    </source>
</evidence>
<evidence type="ECO:0000313" key="5">
    <source>
        <dbReference type="EMBL" id="TLG73964.1"/>
    </source>
</evidence>
<accession>A0A5R8QC90</accession>
<gene>
    <name evidence="5" type="ORF">FEZ08_06975</name>
</gene>
<sequence>MSYPKLGSIVKIVGFKHNGMMHREWERARVLLVSDQYIVVANKRTKVTESNGRTWYTREPAVSVFFPDRWYNVIGMLRADGWYYYCNIASPYAYEDGAIKYIDYDLDVKIVPNMQYRILDQSEYQTHKELMRYSLGLDELLNSQMQELLTMIHRRKGPFAKSFMADWYQTYTDKYEEQDRHYYQQITNYYFNKKHKKVKNNADF</sequence>
<dbReference type="AlphaFoldDB" id="A0A5R8QC90"/>
<keyword evidence="3" id="KW-0460">Magnesium</keyword>
<keyword evidence="1" id="KW-0479">Metal-binding</keyword>
<evidence type="ECO:0000313" key="6">
    <source>
        <dbReference type="Proteomes" id="UP000306912"/>
    </source>
</evidence>
<dbReference type="InterPro" id="IPR016882">
    <property type="entry name" value="SA1684"/>
</dbReference>
<protein>
    <submittedName>
        <fullName evidence="5">DUF402 domain-containing protein</fullName>
    </submittedName>
</protein>
<dbReference type="FunCoup" id="A0A5R8QC90">
    <property type="interactions" value="3"/>
</dbReference>
<proteinExistence type="predicted"/>